<feature type="domain" description="DNA mismatch repair proteins mutS family" evidence="8">
    <location>
        <begin position="1182"/>
        <end position="1198"/>
    </location>
</feature>
<name>A0A409WPW9_PSICY</name>
<dbReference type="SMART" id="SM00534">
    <property type="entry name" value="MUTSac"/>
    <property type="match status" value="1"/>
</dbReference>
<keyword evidence="5 6" id="KW-0238">DNA-binding</keyword>
<dbReference type="SMART" id="SM00533">
    <property type="entry name" value="MUTSd"/>
    <property type="match status" value="1"/>
</dbReference>
<comment type="caution">
    <text evidence="9">The sequence shown here is derived from an EMBL/GenBank/DDBJ whole genome shotgun (WGS) entry which is preliminary data.</text>
</comment>
<dbReference type="Pfam" id="PF01624">
    <property type="entry name" value="MutS_I"/>
    <property type="match status" value="1"/>
</dbReference>
<protein>
    <recommendedName>
        <fullName evidence="6">DNA mismatch repair protein</fullName>
    </recommendedName>
</protein>
<organism evidence="9 10">
    <name type="scientific">Psilocybe cyanescens</name>
    <dbReference type="NCBI Taxonomy" id="93625"/>
    <lineage>
        <taxon>Eukaryota</taxon>
        <taxon>Fungi</taxon>
        <taxon>Dikarya</taxon>
        <taxon>Basidiomycota</taxon>
        <taxon>Agaricomycotina</taxon>
        <taxon>Agaricomycetes</taxon>
        <taxon>Agaricomycetidae</taxon>
        <taxon>Agaricales</taxon>
        <taxon>Agaricineae</taxon>
        <taxon>Strophariaceae</taxon>
        <taxon>Psilocybe</taxon>
    </lineage>
</organism>
<dbReference type="InterPro" id="IPR017261">
    <property type="entry name" value="DNA_mismatch_repair_MutS/MSH"/>
</dbReference>
<feature type="compositionally biased region" description="Basic and acidic residues" evidence="7">
    <location>
        <begin position="353"/>
        <end position="365"/>
    </location>
</feature>
<dbReference type="InterPro" id="IPR016151">
    <property type="entry name" value="DNA_mismatch_repair_MutS_N"/>
</dbReference>
<dbReference type="GO" id="GO:0005524">
    <property type="term" value="F:ATP binding"/>
    <property type="evidence" value="ECO:0007669"/>
    <property type="project" value="UniProtKB-UniRule"/>
</dbReference>
<keyword evidence="6" id="KW-0234">DNA repair</keyword>
<feature type="compositionally biased region" description="Low complexity" evidence="7">
    <location>
        <begin position="320"/>
        <end position="334"/>
    </location>
</feature>
<feature type="region of interest" description="Disordered" evidence="7">
    <location>
        <begin position="1"/>
        <end position="174"/>
    </location>
</feature>
<dbReference type="Gene3D" id="3.40.1170.10">
    <property type="entry name" value="DNA repair protein MutS, domain I"/>
    <property type="match status" value="1"/>
</dbReference>
<feature type="compositionally biased region" description="Polar residues" evidence="7">
    <location>
        <begin position="1"/>
        <end position="19"/>
    </location>
</feature>
<evidence type="ECO:0000256" key="3">
    <source>
        <dbReference type="ARBA" id="ARBA00022763"/>
    </source>
</evidence>
<dbReference type="Gene3D" id="1.10.1420.10">
    <property type="match status" value="2"/>
</dbReference>
<keyword evidence="10" id="KW-1185">Reference proteome</keyword>
<dbReference type="EMBL" id="NHYD01003321">
    <property type="protein sequence ID" value="PPQ80558.1"/>
    <property type="molecule type" value="Genomic_DNA"/>
</dbReference>
<dbReference type="InterPro" id="IPR007696">
    <property type="entry name" value="DNA_mismatch_repair_MutS_core"/>
</dbReference>
<dbReference type="GO" id="GO:0140664">
    <property type="term" value="F:ATP-dependent DNA damage sensor activity"/>
    <property type="evidence" value="ECO:0007669"/>
    <property type="project" value="InterPro"/>
</dbReference>
<dbReference type="SUPFAM" id="SSF55271">
    <property type="entry name" value="DNA repair protein MutS, domain I"/>
    <property type="match status" value="1"/>
</dbReference>
<sequence length="1358" mass="151548">MAPKPSTEQLKQKSLTSFFSKGAAAENTPRSSTGSKSTPVVEILAPKAGKPQVKAKGRTEGLNASPSSKNASKAQPPSSPQEPKTPDTRHAGFSTVGQSSVPFSRNGTSPPPSSDPIDVDMLDDGEEVKSQPSSTKSTTQSRPKRKVILDDSDEEVEDVPLMSNGRRKVSVRSSSPIDAIRSQIFFFLYDCHLRLAPGQTKRPRLSNIVIEDDEDEDEDDEELKTSLSQRLSRFKKSPVKKGKPKSRASSDDDDFIVPDDSDAETRSVRSQKSSSSRRSSTSSRTSHASSDEENDEDFDEDDREDEAPKKTKTKIKGKTSGKSSSSKSAIKAAGVSGDGMGNGTYSLLTAAEQREQEKKDDKKAAESPYDFLMDVRDKDGKKPGQEGYDPRTLFVPKKAWATFTPFEKQFWEIKQNHYDTILFFQKGKFFELYEDDARIGHQEFDLKLTNRVKMSMVGVPEMSFNMWASKFLAKGYKVGRVEQAETALGAEMRMAAEKGTGKAKAKGNAGQDKIVRRELNKVYTTGTLVDQEFLTDEQAGHCICICEATTQNGSNDDMELESERKFGVCVLDCSTSEFNLSYFEDDVCRTRMETLMRQICPKEILYKKGTLSKHTITLLKSVLPSGCLWTSLRPVEGFKYLETLEQLRTIYPPAPGEDVEMDQDDPSYSLLPESVPAPIREMAREQLAIEALGSMIWYLRQLNIDKDILSMKNFNIYDPMKKGMGLTLDGQTLAHLEILQNNEGSDEGSLLKLLGRCITPFGKRLFRIWLCMPLREVEDINARLDAVQDILDHPTFEATFTDIAKGIPDLERVVSRIHAKSCRVRDFLKVLKAFEKLNNGMAKLADEAASFKSKTILGLLRGAPDLGSHLRSVRSMFQPVKDDDKKVDELVPRDGKDERYDEVVAEMDSLEKSLDADLTKFEKSLGYRYTFHLFDSVLMNYVNSIKLAYWHSAVGNKDIYLIEVAATIDKKKLPKDWTKTSGTKAKNRFVVGSLQKRVRQLKEAQENRTAAIKAFKFRLYNEFDVDRALWLRAIRVFAELDCLFSLAKSSAALGEPSCRPTFVEGDEAVLDFQELRHPTLCMSTTLKNFIPNDVKLGGDVGKIVLLTGPNMAGKSTVMRMTATGVIMAQLGMLVPATQARLSAVDMIITRMGAYDNMFSNASTFKVELDECCKILCNATPKSLVILDELGRGTSTFDGMAIASAVLHQLATHTLPLSFFATHYGSLTDDHAYHPNIRTMYMSTLVDDKKHELVFLYKLIDGVAESSFGTHVANLAGVPRPVVDRADVISKDFAKQFKEKLQIKQEQHASAKIPLVAQADFAYLYKLGTGEIQLSEDPIRKKEVLARMKGIVRRYLTKP</sequence>
<dbReference type="InterPro" id="IPR036187">
    <property type="entry name" value="DNA_mismatch_repair_MutS_sf"/>
</dbReference>
<evidence type="ECO:0000313" key="10">
    <source>
        <dbReference type="Proteomes" id="UP000283269"/>
    </source>
</evidence>
<dbReference type="FunFam" id="3.40.1170.10:FF:000002">
    <property type="entry name" value="DNA mismatch repair protein"/>
    <property type="match status" value="1"/>
</dbReference>
<dbReference type="Pfam" id="PF05192">
    <property type="entry name" value="MutS_III"/>
    <property type="match status" value="1"/>
</dbReference>
<dbReference type="NCBIfam" id="NF003810">
    <property type="entry name" value="PRK05399.1"/>
    <property type="match status" value="1"/>
</dbReference>
<feature type="region of interest" description="Disordered" evidence="7">
    <location>
        <begin position="353"/>
        <end position="389"/>
    </location>
</feature>
<dbReference type="SUPFAM" id="SSF53150">
    <property type="entry name" value="DNA repair protein MutS, domain II"/>
    <property type="match status" value="1"/>
</dbReference>
<dbReference type="PROSITE" id="PS00486">
    <property type="entry name" value="DNA_MISMATCH_REPAIR_2"/>
    <property type="match status" value="1"/>
</dbReference>
<keyword evidence="3 6" id="KW-0227">DNA damage</keyword>
<dbReference type="InterPro" id="IPR045076">
    <property type="entry name" value="MutS"/>
</dbReference>
<comment type="function">
    <text evidence="6">Component of the post-replicative DNA mismatch repair system (MMR).</text>
</comment>
<dbReference type="PANTHER" id="PTHR11361">
    <property type="entry name" value="DNA MISMATCH REPAIR PROTEIN MUTS FAMILY MEMBER"/>
    <property type="match status" value="1"/>
</dbReference>
<feature type="compositionally biased region" description="Acidic residues" evidence="7">
    <location>
        <begin position="210"/>
        <end position="222"/>
    </location>
</feature>
<accession>A0A409WPW9</accession>
<dbReference type="STRING" id="93625.A0A409WPW9"/>
<keyword evidence="4 6" id="KW-0067">ATP-binding</keyword>
<dbReference type="InterPro" id="IPR027417">
    <property type="entry name" value="P-loop_NTPase"/>
</dbReference>
<dbReference type="InterPro" id="IPR007695">
    <property type="entry name" value="DNA_mismatch_repair_MutS-lik_N"/>
</dbReference>
<feature type="compositionally biased region" description="Low complexity" evidence="7">
    <location>
        <begin position="63"/>
        <end position="76"/>
    </location>
</feature>
<evidence type="ECO:0000256" key="2">
    <source>
        <dbReference type="ARBA" id="ARBA00022741"/>
    </source>
</evidence>
<reference evidence="9 10" key="1">
    <citation type="journal article" date="2018" name="Evol. Lett.">
        <title>Horizontal gene cluster transfer increased hallucinogenic mushroom diversity.</title>
        <authorList>
            <person name="Reynolds H.T."/>
            <person name="Vijayakumar V."/>
            <person name="Gluck-Thaler E."/>
            <person name="Korotkin H.B."/>
            <person name="Matheny P.B."/>
            <person name="Slot J.C."/>
        </authorList>
    </citation>
    <scope>NUCLEOTIDE SEQUENCE [LARGE SCALE GENOMIC DNA]</scope>
    <source>
        <strain evidence="9 10">2631</strain>
    </source>
</reference>
<evidence type="ECO:0000259" key="8">
    <source>
        <dbReference type="PROSITE" id="PS00486"/>
    </source>
</evidence>
<evidence type="ECO:0000313" key="9">
    <source>
        <dbReference type="EMBL" id="PPQ80558.1"/>
    </source>
</evidence>
<dbReference type="SUPFAM" id="SSF52540">
    <property type="entry name" value="P-loop containing nucleoside triphosphate hydrolases"/>
    <property type="match status" value="1"/>
</dbReference>
<dbReference type="GO" id="GO:0006298">
    <property type="term" value="P:mismatch repair"/>
    <property type="evidence" value="ECO:0007669"/>
    <property type="project" value="InterPro"/>
</dbReference>
<dbReference type="Gene3D" id="3.30.420.110">
    <property type="entry name" value="MutS, connector domain"/>
    <property type="match status" value="1"/>
</dbReference>
<dbReference type="Pfam" id="PF00488">
    <property type="entry name" value="MutS_V"/>
    <property type="match status" value="1"/>
</dbReference>
<feature type="compositionally biased region" description="Basic and acidic residues" evidence="7">
    <location>
        <begin position="373"/>
        <end position="384"/>
    </location>
</feature>
<dbReference type="PANTHER" id="PTHR11361:SF148">
    <property type="entry name" value="DNA MISMATCH REPAIR PROTEIN MSH6"/>
    <property type="match status" value="1"/>
</dbReference>
<dbReference type="GO" id="GO:0032301">
    <property type="term" value="C:MutSalpha complex"/>
    <property type="evidence" value="ECO:0007669"/>
    <property type="project" value="TreeGrafter"/>
</dbReference>
<evidence type="ECO:0000256" key="1">
    <source>
        <dbReference type="ARBA" id="ARBA00006271"/>
    </source>
</evidence>
<dbReference type="PIRSF" id="PIRSF037677">
    <property type="entry name" value="DNA_mis_repair_Msh6"/>
    <property type="match status" value="1"/>
</dbReference>
<feature type="compositionally biased region" description="Low complexity" evidence="7">
    <location>
        <begin position="268"/>
        <end position="288"/>
    </location>
</feature>
<feature type="compositionally biased region" description="Acidic residues" evidence="7">
    <location>
        <begin position="117"/>
        <end position="126"/>
    </location>
</feature>
<evidence type="ECO:0000256" key="4">
    <source>
        <dbReference type="ARBA" id="ARBA00022840"/>
    </source>
</evidence>
<evidence type="ECO:0000256" key="7">
    <source>
        <dbReference type="SAM" id="MobiDB-lite"/>
    </source>
</evidence>
<dbReference type="SUPFAM" id="SSF48334">
    <property type="entry name" value="DNA repair protein MutS, domain III"/>
    <property type="match status" value="1"/>
</dbReference>
<evidence type="ECO:0000256" key="5">
    <source>
        <dbReference type="ARBA" id="ARBA00023125"/>
    </source>
</evidence>
<keyword evidence="2 6" id="KW-0547">Nucleotide-binding</keyword>
<evidence type="ECO:0000256" key="6">
    <source>
        <dbReference type="PIRNR" id="PIRNR037677"/>
    </source>
</evidence>
<dbReference type="InterPro" id="IPR007860">
    <property type="entry name" value="DNA_mmatch_repair_MutS_con_dom"/>
</dbReference>
<feature type="region of interest" description="Disordered" evidence="7">
    <location>
        <begin position="198"/>
        <end position="341"/>
    </location>
</feature>
<dbReference type="InterPro" id="IPR000432">
    <property type="entry name" value="DNA_mismatch_repair_MutS_C"/>
</dbReference>
<proteinExistence type="inferred from homology"/>
<dbReference type="Proteomes" id="UP000283269">
    <property type="component" value="Unassembled WGS sequence"/>
</dbReference>
<dbReference type="InParanoid" id="A0A409WPW9"/>
<feature type="compositionally biased region" description="Basic residues" evidence="7">
    <location>
        <begin position="310"/>
        <end position="319"/>
    </location>
</feature>
<feature type="compositionally biased region" description="Polar residues" evidence="7">
    <location>
        <begin position="95"/>
        <end position="108"/>
    </location>
</feature>
<feature type="compositionally biased region" description="Acidic residues" evidence="7">
    <location>
        <begin position="251"/>
        <end position="262"/>
    </location>
</feature>
<dbReference type="Gene3D" id="3.40.50.300">
    <property type="entry name" value="P-loop containing nucleotide triphosphate hydrolases"/>
    <property type="match status" value="1"/>
</dbReference>
<dbReference type="FunCoup" id="A0A409WPW9">
    <property type="interactions" value="730"/>
</dbReference>
<comment type="similarity">
    <text evidence="1 6">Belongs to the DNA mismatch repair MutS family.</text>
</comment>
<dbReference type="GO" id="GO:0030983">
    <property type="term" value="F:mismatched DNA binding"/>
    <property type="evidence" value="ECO:0007669"/>
    <property type="project" value="UniProtKB-UniRule"/>
</dbReference>
<gene>
    <name evidence="9" type="ORF">CVT25_001592</name>
</gene>
<feature type="compositionally biased region" description="Basic residues" evidence="7">
    <location>
        <begin position="232"/>
        <end position="246"/>
    </location>
</feature>
<feature type="compositionally biased region" description="Low complexity" evidence="7">
    <location>
        <begin position="130"/>
        <end position="141"/>
    </location>
</feature>
<dbReference type="OrthoDB" id="121051at2759"/>
<dbReference type="InterPro" id="IPR036678">
    <property type="entry name" value="MutS_con_dom_sf"/>
</dbReference>
<feature type="compositionally biased region" description="Polar residues" evidence="7">
    <location>
        <begin position="28"/>
        <end position="38"/>
    </location>
</feature>
<dbReference type="Pfam" id="PF05188">
    <property type="entry name" value="MutS_II"/>
    <property type="match status" value="1"/>
</dbReference>
<feature type="compositionally biased region" description="Acidic residues" evidence="7">
    <location>
        <begin position="291"/>
        <end position="305"/>
    </location>
</feature>